<feature type="domain" description="JAB" evidence="7">
    <location>
        <begin position="20"/>
        <end position="145"/>
    </location>
</feature>
<accession>A0A0S4W9N9</accession>
<evidence type="ECO:0000259" key="7">
    <source>
        <dbReference type="Pfam" id="PF14464"/>
    </source>
</evidence>
<dbReference type="GO" id="GO:0008237">
    <property type="term" value="F:metallopeptidase activity"/>
    <property type="evidence" value="ECO:0007669"/>
    <property type="project" value="UniProtKB-KW"/>
</dbReference>
<dbReference type="Pfam" id="PF14464">
    <property type="entry name" value="Prok-JAB"/>
    <property type="match status" value="1"/>
</dbReference>
<gene>
    <name evidence="8" type="ORF">TO10_v1_10084</name>
</gene>
<evidence type="ECO:0000256" key="1">
    <source>
        <dbReference type="ARBA" id="ARBA00022670"/>
    </source>
</evidence>
<keyword evidence="5" id="KW-0482">Metalloprotease</keyword>
<dbReference type="GO" id="GO:0046872">
    <property type="term" value="F:metal ion binding"/>
    <property type="evidence" value="ECO:0007669"/>
    <property type="project" value="UniProtKB-KW"/>
</dbReference>
<keyword evidence="2" id="KW-0479">Metal-binding</keyword>
<dbReference type="EMBL" id="LN899827">
    <property type="protein sequence ID" value="CUV43183.1"/>
    <property type="molecule type" value="Genomic_DNA"/>
</dbReference>
<keyword evidence="1" id="KW-0645">Protease</keyword>
<dbReference type="AlphaFoldDB" id="A0A0S4W9N9"/>
<dbReference type="Gene3D" id="3.40.140.10">
    <property type="entry name" value="Cytidine Deaminase, domain 2"/>
    <property type="match status" value="1"/>
</dbReference>
<dbReference type="GO" id="GO:0006508">
    <property type="term" value="P:proteolysis"/>
    <property type="evidence" value="ECO:0007669"/>
    <property type="project" value="UniProtKB-KW"/>
</dbReference>
<name>A0A0S4W9N9_RALSL</name>
<dbReference type="InterPro" id="IPR028090">
    <property type="entry name" value="JAB_dom_prok"/>
</dbReference>
<evidence type="ECO:0000256" key="6">
    <source>
        <dbReference type="SAM" id="MobiDB-lite"/>
    </source>
</evidence>
<keyword evidence="4" id="KW-0862">Zinc</keyword>
<dbReference type="SUPFAM" id="SSF102712">
    <property type="entry name" value="JAB1/MPN domain"/>
    <property type="match status" value="1"/>
</dbReference>
<protein>
    <recommendedName>
        <fullName evidence="7">JAB domain-containing protein</fullName>
    </recommendedName>
</protein>
<evidence type="ECO:0000256" key="4">
    <source>
        <dbReference type="ARBA" id="ARBA00022833"/>
    </source>
</evidence>
<feature type="region of interest" description="Disordered" evidence="6">
    <location>
        <begin position="91"/>
        <end position="114"/>
    </location>
</feature>
<evidence type="ECO:0000313" key="8">
    <source>
        <dbReference type="EMBL" id="CUV43183.1"/>
    </source>
</evidence>
<proteinExistence type="predicted"/>
<organism evidence="8">
    <name type="scientific">Ralstonia solanacearum</name>
    <name type="common">Pseudomonas solanacearum</name>
    <dbReference type="NCBI Taxonomy" id="305"/>
    <lineage>
        <taxon>Bacteria</taxon>
        <taxon>Pseudomonadati</taxon>
        <taxon>Pseudomonadota</taxon>
        <taxon>Betaproteobacteria</taxon>
        <taxon>Burkholderiales</taxon>
        <taxon>Burkholderiaceae</taxon>
        <taxon>Ralstonia</taxon>
        <taxon>Ralstonia solanacearum species complex</taxon>
    </lineage>
</organism>
<reference evidence="8" key="1">
    <citation type="submission" date="2015-10" db="EMBL/GenBank/DDBJ databases">
        <authorList>
            <person name="Gilbert D.G."/>
        </authorList>
    </citation>
    <scope>NUCLEOTIDE SEQUENCE</scope>
    <source>
        <strain evidence="8">Phyl III-seqv23</strain>
    </source>
</reference>
<evidence type="ECO:0000256" key="2">
    <source>
        <dbReference type="ARBA" id="ARBA00022723"/>
    </source>
</evidence>
<evidence type="ECO:0000256" key="5">
    <source>
        <dbReference type="ARBA" id="ARBA00023049"/>
    </source>
</evidence>
<feature type="compositionally biased region" description="Basic and acidic residues" evidence="6">
    <location>
        <begin position="98"/>
        <end position="114"/>
    </location>
</feature>
<evidence type="ECO:0000256" key="3">
    <source>
        <dbReference type="ARBA" id="ARBA00022801"/>
    </source>
</evidence>
<keyword evidence="3" id="KW-0378">Hydrolase</keyword>
<sequence length="174" mass="19550">MSCRTFFSPDKARYVLFTESLLQHMYGYAQRARHLAEAGGELFSPSPFSAGLLVDAIAGPHPEDQRSRYSYNPDVEATTRARNAQYEHGRHAVGLWHTHPESRPSPSGRDRKTTEDYLRAFGTDRERYLTVIIGNRGETPAMTVWSADKSGNWQCWAEFRGQPADLSIATVSIG</sequence>